<evidence type="ECO:0000259" key="1">
    <source>
        <dbReference type="Pfam" id="PF01370"/>
    </source>
</evidence>
<dbReference type="Pfam" id="PF01370">
    <property type="entry name" value="Epimerase"/>
    <property type="match status" value="1"/>
</dbReference>
<dbReference type="Gene3D" id="3.40.50.720">
    <property type="entry name" value="NAD(P)-binding Rossmann-like Domain"/>
    <property type="match status" value="1"/>
</dbReference>
<feature type="domain" description="NAD-dependent epimerase/dehydratase" evidence="1">
    <location>
        <begin position="4"/>
        <end position="189"/>
    </location>
</feature>
<dbReference type="PANTHER" id="PTHR43245">
    <property type="entry name" value="BIFUNCTIONAL POLYMYXIN RESISTANCE PROTEIN ARNA"/>
    <property type="match status" value="1"/>
</dbReference>
<keyword evidence="3" id="KW-1185">Reference proteome</keyword>
<name>A0A7I8DKU4_9FIRM</name>
<organism evidence="2 3">
    <name type="scientific">Anaerocolumna chitinilytica</name>
    <dbReference type="NCBI Taxonomy" id="1727145"/>
    <lineage>
        <taxon>Bacteria</taxon>
        <taxon>Bacillati</taxon>
        <taxon>Bacillota</taxon>
        <taxon>Clostridia</taxon>
        <taxon>Lachnospirales</taxon>
        <taxon>Lachnospiraceae</taxon>
        <taxon>Anaerocolumna</taxon>
    </lineage>
</organism>
<dbReference type="RefSeq" id="WP_185259334.1">
    <property type="nucleotide sequence ID" value="NZ_AP023368.1"/>
</dbReference>
<dbReference type="EMBL" id="AP023368">
    <property type="protein sequence ID" value="BCJ99053.1"/>
    <property type="molecule type" value="Genomic_DNA"/>
</dbReference>
<dbReference type="SUPFAM" id="SSF51735">
    <property type="entry name" value="NAD(P)-binding Rossmann-fold domains"/>
    <property type="match status" value="1"/>
</dbReference>
<reference evidence="2 3" key="2">
    <citation type="submission" date="2020-08" db="EMBL/GenBank/DDBJ databases">
        <authorList>
            <person name="Ueki A."/>
            <person name="Tonouchi A."/>
        </authorList>
    </citation>
    <scope>NUCLEOTIDE SEQUENCE [LARGE SCALE GENOMIC DNA]</scope>
    <source>
        <strain evidence="2 3">CTTW</strain>
    </source>
</reference>
<dbReference type="AlphaFoldDB" id="A0A7I8DKU4"/>
<dbReference type="InterPro" id="IPR050177">
    <property type="entry name" value="Lipid_A_modif_metabolic_enz"/>
</dbReference>
<accession>A0A7I8DKU4</accession>
<dbReference type="InterPro" id="IPR001509">
    <property type="entry name" value="Epimerase_deHydtase"/>
</dbReference>
<reference evidence="2 3" key="1">
    <citation type="submission" date="2020-08" db="EMBL/GenBank/DDBJ databases">
        <title>Draft genome sequencing of an Anaerocolumna strain isolated from anoxic soil subjected to BSD treatment.</title>
        <authorList>
            <person name="Uek A."/>
            <person name="Tonouchi A."/>
        </authorList>
    </citation>
    <scope>NUCLEOTIDE SEQUENCE [LARGE SCALE GENOMIC DNA]</scope>
    <source>
        <strain evidence="2 3">CTTW</strain>
    </source>
</reference>
<evidence type="ECO:0000313" key="3">
    <source>
        <dbReference type="Proteomes" id="UP000515703"/>
    </source>
</evidence>
<dbReference type="KEGG" id="acht:bsdcttw_20940"/>
<dbReference type="PANTHER" id="PTHR43245:SF58">
    <property type="entry name" value="BLL5923 PROTEIN"/>
    <property type="match status" value="1"/>
</dbReference>
<sequence>MKRVLVIGANSYIGKKFCEYIHSLNQEFIEVDMVSASNGAWESVDLSLYDTVLHLSAIVYEKENERTKELYEKVNHRLPVRIAYKARENHVKQFVFMSSAAVYGEINGCITKETIPVPSTLYGKTKLAAEKELVKLESTEFKIVIIRAPMVYGDGCKGNYQKLSKIARFTPVFPDYHNKRSMIHVDRLCSCIIELVLKEAQGCYFLQDDNYADTCELVVGIRKKLGKKTYLTKAFNPLIVHLKNRLNLFNKIFGDMYYLG</sequence>
<gene>
    <name evidence="2" type="ORF">bsdcttw_20940</name>
</gene>
<evidence type="ECO:0000313" key="2">
    <source>
        <dbReference type="EMBL" id="BCJ99053.1"/>
    </source>
</evidence>
<protein>
    <submittedName>
        <fullName evidence="2">UDP-glucose 4-epimerase</fullName>
    </submittedName>
</protein>
<dbReference type="Proteomes" id="UP000515703">
    <property type="component" value="Chromosome"/>
</dbReference>
<proteinExistence type="predicted"/>
<dbReference type="InterPro" id="IPR036291">
    <property type="entry name" value="NAD(P)-bd_dom_sf"/>
</dbReference>